<dbReference type="Gene3D" id="3.90.25.10">
    <property type="entry name" value="UDP-galactose 4-epimerase, domain 1"/>
    <property type="match status" value="1"/>
</dbReference>
<evidence type="ECO:0000256" key="1">
    <source>
        <dbReference type="ARBA" id="ARBA00006328"/>
    </source>
</evidence>
<dbReference type="OrthoDB" id="3358371at2759"/>
<organism evidence="4 5">
    <name type="scientific">Fusarium oxysporum</name>
    <name type="common">Fusarium vascular wilt</name>
    <dbReference type="NCBI Taxonomy" id="5507"/>
    <lineage>
        <taxon>Eukaryota</taxon>
        <taxon>Fungi</taxon>
        <taxon>Dikarya</taxon>
        <taxon>Ascomycota</taxon>
        <taxon>Pezizomycotina</taxon>
        <taxon>Sordariomycetes</taxon>
        <taxon>Hypocreomycetidae</taxon>
        <taxon>Hypocreales</taxon>
        <taxon>Nectriaceae</taxon>
        <taxon>Fusarium</taxon>
        <taxon>Fusarium oxysporum species complex</taxon>
    </lineage>
</organism>
<dbReference type="Proteomes" id="UP000219369">
    <property type="component" value="Unassembled WGS sequence"/>
</dbReference>
<evidence type="ECO:0000256" key="2">
    <source>
        <dbReference type="ARBA" id="ARBA00022857"/>
    </source>
</evidence>
<dbReference type="Pfam" id="PF05368">
    <property type="entry name" value="NmrA"/>
    <property type="match status" value="1"/>
</dbReference>
<comment type="similarity">
    <text evidence="1">Belongs to the NmrA-type oxidoreductase family.</text>
</comment>
<accession>A0A2H3TBY5</accession>
<dbReference type="VEuPathDB" id="FungiDB:HZS61_005195"/>
<dbReference type="Gene3D" id="3.40.50.720">
    <property type="entry name" value="NAD(P)-binding Rossmann-like Domain"/>
    <property type="match status" value="1"/>
</dbReference>
<dbReference type="EMBL" id="FMJY01000005">
    <property type="protein sequence ID" value="SCO86077.1"/>
    <property type="molecule type" value="Genomic_DNA"/>
</dbReference>
<dbReference type="InterPro" id="IPR051164">
    <property type="entry name" value="NmrA-like_oxidored"/>
</dbReference>
<reference evidence="5" key="1">
    <citation type="submission" date="2016-09" db="EMBL/GenBank/DDBJ databases">
        <authorList>
            <person name="Guldener U."/>
        </authorList>
    </citation>
    <scope>NUCLEOTIDE SEQUENCE [LARGE SCALE GENOMIC DNA]</scope>
    <source>
        <strain evidence="5">V64-1</strain>
    </source>
</reference>
<dbReference type="VEuPathDB" id="FungiDB:FOXG_16550"/>
<protein>
    <submittedName>
        <fullName evidence="4">Related to nitrogen metabolic regulation protein nmr</fullName>
    </submittedName>
</protein>
<dbReference type="SUPFAM" id="SSF51735">
    <property type="entry name" value="NAD(P)-binding Rossmann-fold domains"/>
    <property type="match status" value="1"/>
</dbReference>
<dbReference type="PANTHER" id="PTHR42748:SF26">
    <property type="entry name" value="NMRA-LIKE DOMAIN-CONTAINING PROTEIN"/>
    <property type="match status" value="1"/>
</dbReference>
<gene>
    <name evidence="4" type="ORF">FRV6_10204</name>
</gene>
<evidence type="ECO:0000259" key="3">
    <source>
        <dbReference type="Pfam" id="PF05368"/>
    </source>
</evidence>
<dbReference type="GO" id="GO:0005634">
    <property type="term" value="C:nucleus"/>
    <property type="evidence" value="ECO:0007669"/>
    <property type="project" value="TreeGrafter"/>
</dbReference>
<evidence type="ECO:0000313" key="4">
    <source>
        <dbReference type="EMBL" id="SCO86077.1"/>
    </source>
</evidence>
<dbReference type="VEuPathDB" id="FungiDB:FOC1_g10008851"/>
<dbReference type="InterPro" id="IPR036291">
    <property type="entry name" value="NAD(P)-bd_dom_sf"/>
</dbReference>
<dbReference type="AlphaFoldDB" id="A0A2H3TBY5"/>
<evidence type="ECO:0000313" key="5">
    <source>
        <dbReference type="Proteomes" id="UP000219369"/>
    </source>
</evidence>
<dbReference type="VEuPathDB" id="FungiDB:FOMG_13425"/>
<dbReference type="VEuPathDB" id="FungiDB:FOZG_10243"/>
<dbReference type="PANTHER" id="PTHR42748">
    <property type="entry name" value="NITROGEN METABOLITE REPRESSION PROTEIN NMRA FAMILY MEMBER"/>
    <property type="match status" value="1"/>
</dbReference>
<feature type="domain" description="NmrA-like" evidence="3">
    <location>
        <begin position="3"/>
        <end position="319"/>
    </location>
</feature>
<sequence>MANKIITILGINGQQGSSVANVFLREGGWHVRGVTRDPSKPTSKVWADKGVDLVEADLNDVASLKAAFAGSSVIFGVTDFWGILGDPKVQERAQAAGRPINVFAYDVEVQHGRNIVDAANAALDTLERFVLSTLSPTKRLSKGKYTHNFHFDAKWEAVEYLKATYPALVEKTSYLQVAAYLTNWKTNPLFRPKRRPDGTFVLSIPGNPDAPVAQVDAGRDTGKSHATLGTLQTDNSHLGKFVKALLQVKPGKNLLGCSTLLTWNEYAALWGKIHGVTCRFVPLDRKVVEEAIPGGIGEELADMFEYIGDFGYHGGDPTITFPKDLGVDVPVYTLEEYIKGEDWSEVLAVSQ</sequence>
<dbReference type="InterPro" id="IPR008030">
    <property type="entry name" value="NmrA-like"/>
</dbReference>
<dbReference type="VEuPathDB" id="FungiDB:FOC4_g10002660"/>
<keyword evidence="2" id="KW-0521">NADP</keyword>
<name>A0A2H3TBY5_FUSOX</name>
<dbReference type="VEuPathDB" id="FungiDB:FOIG_14820"/>
<proteinExistence type="inferred from homology"/>